<dbReference type="SUPFAM" id="SSF53098">
    <property type="entry name" value="Ribonuclease H-like"/>
    <property type="match status" value="1"/>
</dbReference>
<feature type="domain" description="Integrase catalytic" evidence="1">
    <location>
        <begin position="13"/>
        <end position="78"/>
    </location>
</feature>
<accession>A0ABQ6VE54</accession>
<dbReference type="RefSeq" id="WP_151844482.1">
    <property type="nucleotide sequence ID" value="NZ_WBZJ01000002.1"/>
</dbReference>
<dbReference type="Pfam" id="PF13683">
    <property type="entry name" value="rve_3"/>
    <property type="match status" value="1"/>
</dbReference>
<dbReference type="InterPro" id="IPR001584">
    <property type="entry name" value="Integrase_cat-core"/>
</dbReference>
<sequence length="101" mass="11378">MSIVYNDRLAEKGIVASTGAVGDSFDYALADNVNRSYKNELIHTKKWSEVTEVEIATCDWVNWCNEIRLQQTLGYRTPVDVGEELWAGNLGQEIMDITAHV</sequence>
<proteinExistence type="predicted"/>
<protein>
    <submittedName>
        <fullName evidence="2">Transposase</fullName>
    </submittedName>
</protein>
<comment type="caution">
    <text evidence="2">The sequence shown here is derived from an EMBL/GenBank/DDBJ whole genome shotgun (WGS) entry which is preliminary data.</text>
</comment>
<name>A0ABQ6VE54_9CORY</name>
<evidence type="ECO:0000313" key="2">
    <source>
        <dbReference type="EMBL" id="KAB3520967.1"/>
    </source>
</evidence>
<dbReference type="Proteomes" id="UP000436181">
    <property type="component" value="Unassembled WGS sequence"/>
</dbReference>
<evidence type="ECO:0000259" key="1">
    <source>
        <dbReference type="Pfam" id="PF13683"/>
    </source>
</evidence>
<dbReference type="EMBL" id="WBZJ01000002">
    <property type="protein sequence ID" value="KAB3520967.1"/>
    <property type="molecule type" value="Genomic_DNA"/>
</dbReference>
<reference evidence="2 3" key="1">
    <citation type="submission" date="2019-10" db="EMBL/GenBank/DDBJ databases">
        <title>Corynebacterium sp novel species isolated from the respiratory tract of Marmot.</title>
        <authorList>
            <person name="Zhang G."/>
        </authorList>
    </citation>
    <scope>NUCLEOTIDE SEQUENCE [LARGE SCALE GENOMIC DNA]</scope>
    <source>
        <strain evidence="2 3">336</strain>
    </source>
</reference>
<dbReference type="InterPro" id="IPR012337">
    <property type="entry name" value="RNaseH-like_sf"/>
</dbReference>
<keyword evidence="3" id="KW-1185">Reference proteome</keyword>
<evidence type="ECO:0000313" key="3">
    <source>
        <dbReference type="Proteomes" id="UP000436181"/>
    </source>
</evidence>
<organism evidence="2 3">
    <name type="scientific">Corynebacterium zhongnanshanii</name>
    <dbReference type="NCBI Taxonomy" id="2768834"/>
    <lineage>
        <taxon>Bacteria</taxon>
        <taxon>Bacillati</taxon>
        <taxon>Actinomycetota</taxon>
        <taxon>Actinomycetes</taxon>
        <taxon>Mycobacteriales</taxon>
        <taxon>Corynebacteriaceae</taxon>
        <taxon>Corynebacterium</taxon>
    </lineage>
</organism>
<gene>
    <name evidence="2" type="ORF">F8377_06965</name>
</gene>